<evidence type="ECO:0008006" key="3">
    <source>
        <dbReference type="Google" id="ProtNLM"/>
    </source>
</evidence>
<dbReference type="Pfam" id="PF20099">
    <property type="entry name" value="DUF6489"/>
    <property type="match status" value="1"/>
</dbReference>
<evidence type="ECO:0000313" key="1">
    <source>
        <dbReference type="EMBL" id="GAN79053.1"/>
    </source>
</evidence>
<dbReference type="OrthoDB" id="5740990at2"/>
<proteinExistence type="predicted"/>
<dbReference type="RefSeq" id="WP_048877531.1">
    <property type="nucleotide sequence ID" value="NZ_BANC01000016.1"/>
</dbReference>
<dbReference type="EMBL" id="BANC01000016">
    <property type="protein sequence ID" value="GAN79053.1"/>
    <property type="molecule type" value="Genomic_DNA"/>
</dbReference>
<organism evidence="1 2">
    <name type="scientific">Acidocella aminolytica 101 = DSM 11237</name>
    <dbReference type="NCBI Taxonomy" id="1120923"/>
    <lineage>
        <taxon>Bacteria</taxon>
        <taxon>Pseudomonadati</taxon>
        <taxon>Pseudomonadota</taxon>
        <taxon>Alphaproteobacteria</taxon>
        <taxon>Acetobacterales</taxon>
        <taxon>Acidocellaceae</taxon>
        <taxon>Acidocella</taxon>
    </lineage>
</organism>
<comment type="caution">
    <text evidence="1">The sequence shown here is derived from an EMBL/GenBank/DDBJ whole genome shotgun (WGS) entry which is preliminary data.</text>
</comment>
<name>A0A0D6PCV7_9PROT</name>
<keyword evidence="2" id="KW-1185">Reference proteome</keyword>
<dbReference type="Proteomes" id="UP000032668">
    <property type="component" value="Unassembled WGS sequence"/>
</dbReference>
<evidence type="ECO:0000313" key="2">
    <source>
        <dbReference type="Proteomes" id="UP000032668"/>
    </source>
</evidence>
<accession>A0A0D6PCV7</accession>
<sequence>MKITIEIDCTPDEARRFAGLPDVVPMQQAIIEKLQQRMENAIDATTPEALLKAWMPMAPDQMQQAFAKLFSSFGGLRPGETG</sequence>
<dbReference type="AlphaFoldDB" id="A0A0D6PCV7"/>
<protein>
    <recommendedName>
        <fullName evidence="3">Ribosomal protein S1</fullName>
    </recommendedName>
</protein>
<dbReference type="InterPro" id="IPR045502">
    <property type="entry name" value="DUF6489"/>
</dbReference>
<gene>
    <name evidence="1" type="ORF">Aam_016_023</name>
</gene>
<reference evidence="1 2" key="1">
    <citation type="submission" date="2012-11" db="EMBL/GenBank/DDBJ databases">
        <title>Whole genome sequence of Acidocella aminolytica 101 = DSM 11237.</title>
        <authorList>
            <person name="Azuma Y."/>
            <person name="Higashiura N."/>
            <person name="Hirakawa H."/>
            <person name="Matsushita K."/>
        </authorList>
    </citation>
    <scope>NUCLEOTIDE SEQUENCE [LARGE SCALE GENOMIC DNA]</scope>
    <source>
        <strain evidence="2">101 / DSM 11237</strain>
    </source>
</reference>
<dbReference type="STRING" id="1120923.SAMN02746095_02284"/>